<evidence type="ECO:0000256" key="3">
    <source>
        <dbReference type="ARBA" id="ARBA00022475"/>
    </source>
</evidence>
<accession>A0A5J6X1H4</accession>
<evidence type="ECO:0000256" key="5">
    <source>
        <dbReference type="ARBA" id="ARBA00022989"/>
    </source>
</evidence>
<feature type="transmembrane region" description="Helical" evidence="7">
    <location>
        <begin position="234"/>
        <end position="253"/>
    </location>
</feature>
<dbReference type="Gene3D" id="1.10.3720.10">
    <property type="entry name" value="MetI-like"/>
    <property type="match status" value="1"/>
</dbReference>
<organism evidence="9 10">
    <name type="scientific">Aeromonas simiae</name>
    <dbReference type="NCBI Taxonomy" id="218936"/>
    <lineage>
        <taxon>Bacteria</taxon>
        <taxon>Pseudomonadati</taxon>
        <taxon>Pseudomonadota</taxon>
        <taxon>Gammaproteobacteria</taxon>
        <taxon>Aeromonadales</taxon>
        <taxon>Aeromonadaceae</taxon>
        <taxon>Aeromonas</taxon>
    </lineage>
</organism>
<gene>
    <name evidence="9" type="ORF">FE240_15145</name>
</gene>
<protein>
    <submittedName>
        <fullName evidence="9">ABC transporter permease</fullName>
    </submittedName>
</protein>
<dbReference type="PROSITE" id="PS50928">
    <property type="entry name" value="ABC_TM1"/>
    <property type="match status" value="1"/>
</dbReference>
<dbReference type="RefSeq" id="WP_193002100.1">
    <property type="nucleotide sequence ID" value="NZ_CP040449.1"/>
</dbReference>
<dbReference type="AlphaFoldDB" id="A0A5J6X1H4"/>
<evidence type="ECO:0000256" key="6">
    <source>
        <dbReference type="ARBA" id="ARBA00023136"/>
    </source>
</evidence>
<evidence type="ECO:0000259" key="8">
    <source>
        <dbReference type="PROSITE" id="PS50928"/>
    </source>
</evidence>
<reference evidence="9 10" key="1">
    <citation type="submission" date="2019-05" db="EMBL/GenBank/DDBJ databases">
        <title>OXA-830, a novel chromosomally encoded expanded-spectrum class D beta-lactamase in Aeromonas simiae.</title>
        <authorList>
            <person name="Zhou W."/>
            <person name="Chen Q."/>
        </authorList>
    </citation>
    <scope>NUCLEOTIDE SEQUENCE [LARGE SCALE GENOMIC DNA]</scope>
    <source>
        <strain evidence="9 10">A6</strain>
    </source>
</reference>
<keyword evidence="5 7" id="KW-1133">Transmembrane helix</keyword>
<name>A0A5J6X1H4_9GAMM</name>
<feature type="transmembrane region" description="Helical" evidence="7">
    <location>
        <begin position="65"/>
        <end position="90"/>
    </location>
</feature>
<evidence type="ECO:0000256" key="4">
    <source>
        <dbReference type="ARBA" id="ARBA00022692"/>
    </source>
</evidence>
<keyword evidence="4 7" id="KW-0812">Transmembrane</keyword>
<dbReference type="InterPro" id="IPR035906">
    <property type="entry name" value="MetI-like_sf"/>
</dbReference>
<dbReference type="Pfam" id="PF00528">
    <property type="entry name" value="BPD_transp_1"/>
    <property type="match status" value="1"/>
</dbReference>
<evidence type="ECO:0000256" key="1">
    <source>
        <dbReference type="ARBA" id="ARBA00004651"/>
    </source>
</evidence>
<evidence type="ECO:0000313" key="10">
    <source>
        <dbReference type="Proteomes" id="UP000594034"/>
    </source>
</evidence>
<dbReference type="PANTHER" id="PTHR43386">
    <property type="entry name" value="OLIGOPEPTIDE TRANSPORT SYSTEM PERMEASE PROTEIN APPC"/>
    <property type="match status" value="1"/>
</dbReference>
<keyword evidence="2 7" id="KW-0813">Transport</keyword>
<dbReference type="CDD" id="cd06261">
    <property type="entry name" value="TM_PBP2"/>
    <property type="match status" value="1"/>
</dbReference>
<evidence type="ECO:0000256" key="2">
    <source>
        <dbReference type="ARBA" id="ARBA00022448"/>
    </source>
</evidence>
<dbReference type="InterPro" id="IPR000515">
    <property type="entry name" value="MetI-like"/>
</dbReference>
<dbReference type="EMBL" id="CP040449">
    <property type="protein sequence ID" value="QFI55903.1"/>
    <property type="molecule type" value="Genomic_DNA"/>
</dbReference>
<dbReference type="GO" id="GO:0055085">
    <property type="term" value="P:transmembrane transport"/>
    <property type="evidence" value="ECO:0007669"/>
    <property type="project" value="InterPro"/>
</dbReference>
<sequence>MLRDPRPAMGRLLLAILLLALLAGYGLVLGSGDLPLDLALRYQPPSWAHWFGTDYLGRDLWRRCVQGALSCLQTGLGAALLSGALALAVTALGRLGRRGAQLAALLTDSLLAMPHLLLLILIGFAAGGGRQAVILAIALTHWPRLALLLGAEAARVAESDYLRLSRRIGLTRWQCWRRHLLPALLPQWLIGVLLMFPHAVLHSAALSFLGFGLAPHEPSLGLMLAEALRYLNAGAWWLALFPGLLLLGLVLLFDQCARSVRTLLLES</sequence>
<feature type="domain" description="ABC transmembrane type-1" evidence="8">
    <location>
        <begin position="68"/>
        <end position="257"/>
    </location>
</feature>
<evidence type="ECO:0000256" key="7">
    <source>
        <dbReference type="RuleBase" id="RU363032"/>
    </source>
</evidence>
<keyword evidence="3" id="KW-1003">Cell membrane</keyword>
<feature type="transmembrane region" description="Helical" evidence="7">
    <location>
        <begin position="188"/>
        <end position="214"/>
    </location>
</feature>
<dbReference type="PANTHER" id="PTHR43386:SF23">
    <property type="entry name" value="ABC TRANSPORTER"/>
    <property type="match status" value="1"/>
</dbReference>
<dbReference type="SUPFAM" id="SSF161098">
    <property type="entry name" value="MetI-like"/>
    <property type="match status" value="1"/>
</dbReference>
<comment type="similarity">
    <text evidence="7">Belongs to the binding-protein-dependent transport system permease family.</text>
</comment>
<dbReference type="KEGG" id="asim:FE240_15145"/>
<dbReference type="InterPro" id="IPR050366">
    <property type="entry name" value="BP-dependent_transpt_permease"/>
</dbReference>
<evidence type="ECO:0000313" key="9">
    <source>
        <dbReference type="EMBL" id="QFI55903.1"/>
    </source>
</evidence>
<keyword evidence="10" id="KW-1185">Reference proteome</keyword>
<dbReference type="GO" id="GO:0005886">
    <property type="term" value="C:plasma membrane"/>
    <property type="evidence" value="ECO:0007669"/>
    <property type="project" value="UniProtKB-SubCell"/>
</dbReference>
<proteinExistence type="inferred from homology"/>
<dbReference type="Proteomes" id="UP000594034">
    <property type="component" value="Chromosome"/>
</dbReference>
<comment type="subcellular location">
    <subcellularLocation>
        <location evidence="1 7">Cell membrane</location>
        <topology evidence="1 7">Multi-pass membrane protein</topology>
    </subcellularLocation>
</comment>
<keyword evidence="6 7" id="KW-0472">Membrane</keyword>